<sequence>CRSGIISSLGRCLWRWRLLYGLLGVFWQEHNQSPRRCLHRSHEPNEESESTLFVTQGLWAFLLYPPPPCSGCRRRRL</sequence>
<accession>A0A0K2VEM8</accession>
<protein>
    <submittedName>
        <fullName evidence="2">Uncharacterized protein</fullName>
    </submittedName>
</protein>
<proteinExistence type="predicted"/>
<feature type="signal peptide" evidence="1">
    <location>
        <begin position="1"/>
        <end position="21"/>
    </location>
</feature>
<feature type="chain" id="PRO_5005489646" evidence="1">
    <location>
        <begin position="22"/>
        <end position="77"/>
    </location>
</feature>
<dbReference type="EMBL" id="HACA01031622">
    <property type="protein sequence ID" value="CDW48983.1"/>
    <property type="molecule type" value="Transcribed_RNA"/>
</dbReference>
<name>A0A0K2VEM8_LEPSM</name>
<evidence type="ECO:0000313" key="2">
    <source>
        <dbReference type="EMBL" id="CDW48983.1"/>
    </source>
</evidence>
<keyword evidence="1" id="KW-0732">Signal</keyword>
<dbReference type="AlphaFoldDB" id="A0A0K2VEM8"/>
<organism evidence="2">
    <name type="scientific">Lepeophtheirus salmonis</name>
    <name type="common">Salmon louse</name>
    <name type="synonym">Caligus salmonis</name>
    <dbReference type="NCBI Taxonomy" id="72036"/>
    <lineage>
        <taxon>Eukaryota</taxon>
        <taxon>Metazoa</taxon>
        <taxon>Ecdysozoa</taxon>
        <taxon>Arthropoda</taxon>
        <taxon>Crustacea</taxon>
        <taxon>Multicrustacea</taxon>
        <taxon>Hexanauplia</taxon>
        <taxon>Copepoda</taxon>
        <taxon>Siphonostomatoida</taxon>
        <taxon>Caligidae</taxon>
        <taxon>Lepeophtheirus</taxon>
    </lineage>
</organism>
<evidence type="ECO:0000256" key="1">
    <source>
        <dbReference type="SAM" id="SignalP"/>
    </source>
</evidence>
<reference evidence="2" key="1">
    <citation type="submission" date="2014-05" db="EMBL/GenBank/DDBJ databases">
        <authorList>
            <person name="Chronopoulou M."/>
        </authorList>
    </citation>
    <scope>NUCLEOTIDE SEQUENCE</scope>
    <source>
        <tissue evidence="2">Whole organism</tissue>
    </source>
</reference>
<feature type="non-terminal residue" evidence="2">
    <location>
        <position position="1"/>
    </location>
</feature>